<dbReference type="PANTHER" id="PTHR30006:SF15">
    <property type="entry name" value="IRON-UTILIZATION PERIPLASMIC PROTEIN"/>
    <property type="match status" value="1"/>
</dbReference>
<keyword evidence="3" id="KW-0408">Iron</keyword>
<feature type="binding site" evidence="3">
    <location>
        <position position="227"/>
    </location>
    <ligand>
        <name>Fe cation</name>
        <dbReference type="ChEBI" id="CHEBI:24875"/>
    </ligand>
</feature>
<dbReference type="PIRSF" id="PIRSF002825">
    <property type="entry name" value="CfbpA"/>
    <property type="match status" value="1"/>
</dbReference>
<accession>A0A1N7IQV7</accession>
<keyword evidence="2 4" id="KW-0732">Signal</keyword>
<dbReference type="Gene3D" id="3.40.190.10">
    <property type="entry name" value="Periplasmic binding protein-like II"/>
    <property type="match status" value="2"/>
</dbReference>
<dbReference type="EMBL" id="FTOA01000001">
    <property type="protein sequence ID" value="SIS39452.1"/>
    <property type="molecule type" value="Genomic_DNA"/>
</dbReference>
<dbReference type="PANTHER" id="PTHR30006">
    <property type="entry name" value="THIAMINE-BINDING PERIPLASMIC PROTEIN-RELATED"/>
    <property type="match status" value="1"/>
</dbReference>
<evidence type="ECO:0000313" key="5">
    <source>
        <dbReference type="EMBL" id="SIS39452.1"/>
    </source>
</evidence>
<keyword evidence="6" id="KW-1185">Reference proteome</keyword>
<dbReference type="STRING" id="80876.SAMN05421779_101498"/>
<dbReference type="Proteomes" id="UP000185678">
    <property type="component" value="Unassembled WGS sequence"/>
</dbReference>
<evidence type="ECO:0000256" key="4">
    <source>
        <dbReference type="SAM" id="SignalP"/>
    </source>
</evidence>
<keyword evidence="3" id="KW-0479">Metal-binding</keyword>
<evidence type="ECO:0000256" key="1">
    <source>
        <dbReference type="ARBA" id="ARBA00008520"/>
    </source>
</evidence>
<organism evidence="5 6">
    <name type="scientific">Insolitispirillum peregrinum</name>
    <dbReference type="NCBI Taxonomy" id="80876"/>
    <lineage>
        <taxon>Bacteria</taxon>
        <taxon>Pseudomonadati</taxon>
        <taxon>Pseudomonadota</taxon>
        <taxon>Alphaproteobacteria</taxon>
        <taxon>Rhodospirillales</taxon>
        <taxon>Novispirillaceae</taxon>
        <taxon>Insolitispirillum</taxon>
    </lineage>
</organism>
<dbReference type="AlphaFoldDB" id="A0A1N7IQV7"/>
<proteinExistence type="inferred from homology"/>
<comment type="similarity">
    <text evidence="1">Belongs to the bacterial solute-binding protein 1 family.</text>
</comment>
<evidence type="ECO:0000256" key="3">
    <source>
        <dbReference type="PIRSR" id="PIRSR002825-1"/>
    </source>
</evidence>
<reference evidence="5 6" key="1">
    <citation type="submission" date="2017-01" db="EMBL/GenBank/DDBJ databases">
        <authorList>
            <person name="Mah S.A."/>
            <person name="Swanson W.J."/>
            <person name="Moy G.W."/>
            <person name="Vacquier V.D."/>
        </authorList>
    </citation>
    <scope>NUCLEOTIDE SEQUENCE [LARGE SCALE GENOMIC DNA]</scope>
    <source>
        <strain evidence="5 6">DSM 11589</strain>
    </source>
</reference>
<dbReference type="GO" id="GO:0046872">
    <property type="term" value="F:metal ion binding"/>
    <property type="evidence" value="ECO:0007669"/>
    <property type="project" value="UniProtKB-KW"/>
</dbReference>
<dbReference type="InterPro" id="IPR006059">
    <property type="entry name" value="SBP"/>
</dbReference>
<protein>
    <submittedName>
        <fullName evidence="5">Iron(III) transport system substrate-binding protein</fullName>
    </submittedName>
</protein>
<gene>
    <name evidence="5" type="ORF">SAMN05421779_101498</name>
</gene>
<name>A0A1N7IQV7_9PROT</name>
<feature type="signal peptide" evidence="4">
    <location>
        <begin position="1"/>
        <end position="30"/>
    </location>
</feature>
<sequence>MSASSRFLALTACCSLLALGSALAPSSADAAEVNVYSGRKDHLMKPLLDSFTAKTGIEVKLLSAKEEQLLERLVQEGADSPADVLITTDVARLRQAQDAGVLQATSSEALAKAIPAKYRDPQGYWYGLSARARVIFYAKDRVKPADLSTYEALADSKWKGKICVRSSSSVYNQSLLASIIAADGKDKASSWVKGIVGNMARAPQGGDRDQIQAVAAGECDIAIANTYYYAGMITSDKAEERDAAAKVALFWPNQNDRGAHVNVSGAGVTKAAKHSAEALKLIEFLASPEAQKIYAEGNGEFPVVESVPSSDLIKSWGTFKAESINVAAIGAQVPEAVKLFDKEGWR</sequence>
<evidence type="ECO:0000256" key="2">
    <source>
        <dbReference type="ARBA" id="ARBA00022729"/>
    </source>
</evidence>
<evidence type="ECO:0000313" key="6">
    <source>
        <dbReference type="Proteomes" id="UP000185678"/>
    </source>
</evidence>
<dbReference type="CDD" id="cd13542">
    <property type="entry name" value="PBP2_FutA1_ilke"/>
    <property type="match status" value="1"/>
</dbReference>
<dbReference type="RefSeq" id="WP_076398548.1">
    <property type="nucleotide sequence ID" value="NZ_FTOA01000001.1"/>
</dbReference>
<dbReference type="SUPFAM" id="SSF53850">
    <property type="entry name" value="Periplasmic binding protein-like II"/>
    <property type="match status" value="1"/>
</dbReference>
<dbReference type="Pfam" id="PF13416">
    <property type="entry name" value="SBP_bac_8"/>
    <property type="match status" value="1"/>
</dbReference>
<dbReference type="GO" id="GO:0030288">
    <property type="term" value="C:outer membrane-bounded periplasmic space"/>
    <property type="evidence" value="ECO:0007669"/>
    <property type="project" value="TreeGrafter"/>
</dbReference>
<dbReference type="OrthoDB" id="9769567at2"/>
<feature type="chain" id="PRO_5012275319" evidence="4">
    <location>
        <begin position="31"/>
        <end position="346"/>
    </location>
</feature>
<feature type="binding site" evidence="3">
    <location>
        <position position="228"/>
    </location>
    <ligand>
        <name>Fe cation</name>
        <dbReference type="ChEBI" id="CHEBI:24875"/>
    </ligand>
</feature>
<dbReference type="InterPro" id="IPR026045">
    <property type="entry name" value="Ferric-bd"/>
</dbReference>